<name>A0A5E4PKP9_9COXI</name>
<reference evidence="2 3" key="1">
    <citation type="submission" date="2019-08" db="EMBL/GenBank/DDBJ databases">
        <authorList>
            <person name="Guy L."/>
        </authorList>
    </citation>
    <scope>NUCLEOTIDE SEQUENCE [LARGE SCALE GENOMIC DNA]</scope>
    <source>
        <strain evidence="2 3">SGT-108</strain>
    </source>
</reference>
<evidence type="ECO:0000313" key="2">
    <source>
        <dbReference type="EMBL" id="VVC76786.1"/>
    </source>
</evidence>
<dbReference type="EMBL" id="LR699119">
    <property type="protein sequence ID" value="VVC76786.1"/>
    <property type="molecule type" value="Genomic_DNA"/>
</dbReference>
<feature type="chain" id="PRO_5022999493" description="Polymer-forming cytoskeletal" evidence="1">
    <location>
        <begin position="20"/>
        <end position="178"/>
    </location>
</feature>
<dbReference type="KEGG" id="asip:AQUSIP_21130"/>
<evidence type="ECO:0008006" key="4">
    <source>
        <dbReference type="Google" id="ProtNLM"/>
    </source>
</evidence>
<keyword evidence="3" id="KW-1185">Reference proteome</keyword>
<organism evidence="2 3">
    <name type="scientific">Aquicella siphonis</name>
    <dbReference type="NCBI Taxonomy" id="254247"/>
    <lineage>
        <taxon>Bacteria</taxon>
        <taxon>Pseudomonadati</taxon>
        <taxon>Pseudomonadota</taxon>
        <taxon>Gammaproteobacteria</taxon>
        <taxon>Legionellales</taxon>
        <taxon>Coxiellaceae</taxon>
        <taxon>Aquicella</taxon>
    </lineage>
</organism>
<accession>A0A5E4PKP9</accession>
<evidence type="ECO:0000256" key="1">
    <source>
        <dbReference type="SAM" id="SignalP"/>
    </source>
</evidence>
<evidence type="ECO:0000313" key="3">
    <source>
        <dbReference type="Proteomes" id="UP000324194"/>
    </source>
</evidence>
<dbReference type="AlphaFoldDB" id="A0A5E4PKP9"/>
<dbReference type="Proteomes" id="UP000324194">
    <property type="component" value="Chromosome 1"/>
</dbReference>
<keyword evidence="1" id="KW-0732">Signal</keyword>
<protein>
    <recommendedName>
        <fullName evidence="4">Polymer-forming cytoskeletal</fullName>
    </recommendedName>
</protein>
<proteinExistence type="predicted"/>
<gene>
    <name evidence="2" type="ORF">AQUSIP_21130</name>
</gene>
<feature type="signal peptide" evidence="1">
    <location>
        <begin position="1"/>
        <end position="19"/>
    </location>
</feature>
<sequence>MRELLLCAGLLLVASSAQAYTGFGVCNYGKETIPSVVCYGPTVLKQTTVTGDIKVTGALQAENISARALLIEGSVDLRDSQISGSVNITGSLNADHVEFQKGVAVESDSVILSHTKVNGLMTVTSTQKNPYLQVQCSSVITGSVLFDGKAGVVQVTGDSLVQGKVVNGSLEFVKRECD</sequence>
<dbReference type="RefSeq" id="WP_148340079.1">
    <property type="nucleotide sequence ID" value="NZ_LR699119.1"/>
</dbReference>